<dbReference type="PANTHER" id="PTHR33223">
    <property type="entry name" value="CCHC-TYPE DOMAIN-CONTAINING PROTEIN"/>
    <property type="match status" value="1"/>
</dbReference>
<gene>
    <name evidence="2" type="ORF">QYE76_022354</name>
</gene>
<evidence type="ECO:0000313" key="2">
    <source>
        <dbReference type="EMBL" id="KAK1616837.1"/>
    </source>
</evidence>
<dbReference type="PANTHER" id="PTHR33223:SF11">
    <property type="entry name" value="ELEMENT PROTEIN, PUTATIVE-RELATED"/>
    <property type="match status" value="1"/>
</dbReference>
<name>A0AAD8R9F8_LOLMU</name>
<evidence type="ECO:0000259" key="1">
    <source>
        <dbReference type="Pfam" id="PF03732"/>
    </source>
</evidence>
<sequence length="167" mass="19655">MDAEDWLMDTERKLRTVGCNDEEKIRYATYLLSGPAASWWENVVAVHPPERVFTWEEFKKKFRDAHVPESVVELKKMEFDELQQNAAPIMQYVRDFNRLSRYVPEEVNSDEKRKRRFMKDCDNEVEANDGTPEGDYELLYEEPDLSGGVERVDYGIVYGDDNNEAEE</sequence>
<accession>A0AAD8R9F8</accession>
<feature type="domain" description="Retrotransposon gag" evidence="1">
    <location>
        <begin position="27"/>
        <end position="119"/>
    </location>
</feature>
<protein>
    <recommendedName>
        <fullName evidence="1">Retrotransposon gag domain-containing protein</fullName>
    </recommendedName>
</protein>
<keyword evidence="3" id="KW-1185">Reference proteome</keyword>
<dbReference type="Pfam" id="PF03732">
    <property type="entry name" value="Retrotrans_gag"/>
    <property type="match status" value="1"/>
</dbReference>
<dbReference type="AlphaFoldDB" id="A0AAD8R9F8"/>
<evidence type="ECO:0000313" key="3">
    <source>
        <dbReference type="Proteomes" id="UP001231189"/>
    </source>
</evidence>
<dbReference type="InterPro" id="IPR005162">
    <property type="entry name" value="Retrotrans_gag_dom"/>
</dbReference>
<organism evidence="2 3">
    <name type="scientific">Lolium multiflorum</name>
    <name type="common">Italian ryegrass</name>
    <name type="synonym">Lolium perenne subsp. multiflorum</name>
    <dbReference type="NCBI Taxonomy" id="4521"/>
    <lineage>
        <taxon>Eukaryota</taxon>
        <taxon>Viridiplantae</taxon>
        <taxon>Streptophyta</taxon>
        <taxon>Embryophyta</taxon>
        <taxon>Tracheophyta</taxon>
        <taxon>Spermatophyta</taxon>
        <taxon>Magnoliopsida</taxon>
        <taxon>Liliopsida</taxon>
        <taxon>Poales</taxon>
        <taxon>Poaceae</taxon>
        <taxon>BOP clade</taxon>
        <taxon>Pooideae</taxon>
        <taxon>Poodae</taxon>
        <taxon>Poeae</taxon>
        <taxon>Poeae Chloroplast Group 2 (Poeae type)</taxon>
        <taxon>Loliodinae</taxon>
        <taxon>Loliinae</taxon>
        <taxon>Lolium</taxon>
    </lineage>
</organism>
<dbReference type="Proteomes" id="UP001231189">
    <property type="component" value="Unassembled WGS sequence"/>
</dbReference>
<dbReference type="EMBL" id="JAUUTY010000006">
    <property type="protein sequence ID" value="KAK1616837.1"/>
    <property type="molecule type" value="Genomic_DNA"/>
</dbReference>
<proteinExistence type="predicted"/>
<comment type="caution">
    <text evidence="2">The sequence shown here is derived from an EMBL/GenBank/DDBJ whole genome shotgun (WGS) entry which is preliminary data.</text>
</comment>
<reference evidence="2" key="1">
    <citation type="submission" date="2023-07" db="EMBL/GenBank/DDBJ databases">
        <title>A chromosome-level genome assembly of Lolium multiflorum.</title>
        <authorList>
            <person name="Chen Y."/>
            <person name="Copetti D."/>
            <person name="Kolliker R."/>
            <person name="Studer B."/>
        </authorList>
    </citation>
    <scope>NUCLEOTIDE SEQUENCE</scope>
    <source>
        <strain evidence="2">02402/16</strain>
        <tissue evidence="2">Leaf</tissue>
    </source>
</reference>